<protein>
    <submittedName>
        <fullName evidence="2">Uncharacterized protein</fullName>
    </submittedName>
</protein>
<sequence>MPRRCVSLAGRGGRGAGGGAGEAARPRGARARGPAGLSGPRVSVCRRRPWRRCWWCRSRRESSGACCSCLRDSQGLSCHAWEFTPSKRFLQRSSAVLL</sequence>
<feature type="region of interest" description="Disordered" evidence="1">
    <location>
        <begin position="1"/>
        <end position="41"/>
    </location>
</feature>
<evidence type="ECO:0000313" key="2">
    <source>
        <dbReference type="EMBL" id="OWK60689.1"/>
    </source>
</evidence>
<organism evidence="2 3">
    <name type="scientific">Lonchura striata</name>
    <name type="common">white-rumped munia</name>
    <dbReference type="NCBI Taxonomy" id="40157"/>
    <lineage>
        <taxon>Eukaryota</taxon>
        <taxon>Metazoa</taxon>
        <taxon>Chordata</taxon>
        <taxon>Craniata</taxon>
        <taxon>Vertebrata</taxon>
        <taxon>Euteleostomi</taxon>
        <taxon>Archelosauria</taxon>
        <taxon>Archosauria</taxon>
        <taxon>Dinosauria</taxon>
        <taxon>Saurischia</taxon>
        <taxon>Theropoda</taxon>
        <taxon>Coelurosauria</taxon>
        <taxon>Aves</taxon>
        <taxon>Neognathae</taxon>
        <taxon>Neoaves</taxon>
        <taxon>Telluraves</taxon>
        <taxon>Australaves</taxon>
        <taxon>Passeriformes</taxon>
        <taxon>Passeroidea</taxon>
        <taxon>Estrildidae</taxon>
        <taxon>Estrildinae</taxon>
        <taxon>Lonchura</taxon>
    </lineage>
</organism>
<evidence type="ECO:0000313" key="3">
    <source>
        <dbReference type="Proteomes" id="UP000197619"/>
    </source>
</evidence>
<dbReference type="EMBL" id="MUZQ01000055">
    <property type="protein sequence ID" value="OWK60689.1"/>
    <property type="molecule type" value="Genomic_DNA"/>
</dbReference>
<comment type="caution">
    <text evidence="2">The sequence shown here is derived from an EMBL/GenBank/DDBJ whole genome shotgun (WGS) entry which is preliminary data.</text>
</comment>
<feature type="compositionally biased region" description="Gly residues" evidence="1">
    <location>
        <begin position="10"/>
        <end position="21"/>
    </location>
</feature>
<reference evidence="2 3" key="1">
    <citation type="submission" date="2017-05" db="EMBL/GenBank/DDBJ databases">
        <title>Genome of assembly of the Bengalese finch, Lonchura striata domestica.</title>
        <authorList>
            <person name="Colquitt B.M."/>
            <person name="Brainard M.S."/>
        </authorList>
    </citation>
    <scope>NUCLEOTIDE SEQUENCE [LARGE SCALE GENOMIC DNA]</scope>
    <source>
        <strain evidence="2">White83orange57</strain>
    </source>
</reference>
<proteinExistence type="predicted"/>
<accession>A0A218V439</accession>
<feature type="compositionally biased region" description="Low complexity" evidence="1">
    <location>
        <begin position="31"/>
        <end position="41"/>
    </location>
</feature>
<evidence type="ECO:0000256" key="1">
    <source>
        <dbReference type="SAM" id="MobiDB-lite"/>
    </source>
</evidence>
<name>A0A218V439_9PASE</name>
<keyword evidence="3" id="KW-1185">Reference proteome</keyword>
<gene>
    <name evidence="2" type="ORF">RLOC_00011247</name>
</gene>
<dbReference type="AlphaFoldDB" id="A0A218V439"/>
<dbReference type="Proteomes" id="UP000197619">
    <property type="component" value="Unassembled WGS sequence"/>
</dbReference>